<keyword evidence="1" id="KW-0472">Membrane</keyword>
<keyword evidence="1" id="KW-1133">Transmembrane helix</keyword>
<protein>
    <submittedName>
        <fullName evidence="2">Uncharacterized protein</fullName>
    </submittedName>
</protein>
<feature type="transmembrane region" description="Helical" evidence="1">
    <location>
        <begin position="90"/>
        <end position="113"/>
    </location>
</feature>
<gene>
    <name evidence="2" type="ORF">Fcan01_10600</name>
</gene>
<accession>A0A226EBS4</accession>
<keyword evidence="1" id="KW-0812">Transmembrane</keyword>
<keyword evidence="3" id="KW-1185">Reference proteome</keyword>
<evidence type="ECO:0000313" key="3">
    <source>
        <dbReference type="Proteomes" id="UP000198287"/>
    </source>
</evidence>
<feature type="transmembrane region" description="Helical" evidence="1">
    <location>
        <begin position="42"/>
        <end position="69"/>
    </location>
</feature>
<dbReference type="AlphaFoldDB" id="A0A226EBS4"/>
<sequence>MAQVIHQIVDSYYETFEKFPKLPIIWSRQTHRIVAVRTFKDLIGWGIECVFILGLFVVVPKFAQFIYIVQKYLQLGRYPAQDEFSTPTQLLSIAAAILGCGGVIPTSFFGLLFNREIVHTGNLLYNMEEVLVTRENILHHRAENYRDKLTSKEALLAKVLGYVPLFGLYLAPVVAIFAVVNGLDPLTFVVDGYFRPDWRRYQLVWFLGFKAFSMVMVTAAVISASKIWLAVACILTFSAWFLQHNIRMLRKDYDVVGSEGVVWIRNVR</sequence>
<feature type="transmembrane region" description="Helical" evidence="1">
    <location>
        <begin position="227"/>
        <end position="243"/>
    </location>
</feature>
<evidence type="ECO:0000313" key="2">
    <source>
        <dbReference type="EMBL" id="OXA54993.1"/>
    </source>
</evidence>
<feature type="transmembrane region" description="Helical" evidence="1">
    <location>
        <begin position="203"/>
        <end position="221"/>
    </location>
</feature>
<feature type="transmembrane region" description="Helical" evidence="1">
    <location>
        <begin position="159"/>
        <end position="183"/>
    </location>
</feature>
<name>A0A226EBS4_FOLCA</name>
<comment type="caution">
    <text evidence="2">The sequence shown here is derived from an EMBL/GenBank/DDBJ whole genome shotgun (WGS) entry which is preliminary data.</text>
</comment>
<dbReference type="EMBL" id="LNIX01000005">
    <property type="protein sequence ID" value="OXA54993.1"/>
    <property type="molecule type" value="Genomic_DNA"/>
</dbReference>
<proteinExistence type="predicted"/>
<evidence type="ECO:0000256" key="1">
    <source>
        <dbReference type="SAM" id="Phobius"/>
    </source>
</evidence>
<organism evidence="2 3">
    <name type="scientific">Folsomia candida</name>
    <name type="common">Springtail</name>
    <dbReference type="NCBI Taxonomy" id="158441"/>
    <lineage>
        <taxon>Eukaryota</taxon>
        <taxon>Metazoa</taxon>
        <taxon>Ecdysozoa</taxon>
        <taxon>Arthropoda</taxon>
        <taxon>Hexapoda</taxon>
        <taxon>Collembola</taxon>
        <taxon>Entomobryomorpha</taxon>
        <taxon>Isotomoidea</taxon>
        <taxon>Isotomidae</taxon>
        <taxon>Proisotominae</taxon>
        <taxon>Folsomia</taxon>
    </lineage>
</organism>
<dbReference type="Proteomes" id="UP000198287">
    <property type="component" value="Unassembled WGS sequence"/>
</dbReference>
<reference evidence="2 3" key="1">
    <citation type="submission" date="2015-12" db="EMBL/GenBank/DDBJ databases">
        <title>The genome of Folsomia candida.</title>
        <authorList>
            <person name="Faddeeva A."/>
            <person name="Derks M.F."/>
            <person name="Anvar Y."/>
            <person name="Smit S."/>
            <person name="Van Straalen N."/>
            <person name="Roelofs D."/>
        </authorList>
    </citation>
    <scope>NUCLEOTIDE SEQUENCE [LARGE SCALE GENOMIC DNA]</scope>
    <source>
        <strain evidence="2 3">VU population</strain>
        <tissue evidence="2">Whole body</tissue>
    </source>
</reference>